<keyword evidence="8 12" id="KW-0862">Zinc</keyword>
<keyword evidence="9 12" id="KW-1133">Transmembrane helix</keyword>
<organism evidence="14 15">
    <name type="scientific">Candidatus Cerribacteria bacterium 'Amazon FNV 2010 28 9'</name>
    <dbReference type="NCBI Taxonomy" id="2081795"/>
    <lineage>
        <taxon>Bacteria</taxon>
        <taxon>Candidatus Cerribacteria</taxon>
    </lineage>
</organism>
<dbReference type="AlphaFoldDB" id="A0A317JP54"/>
<evidence type="ECO:0000256" key="12">
    <source>
        <dbReference type="HAMAP-Rule" id="MF_00188"/>
    </source>
</evidence>
<dbReference type="PANTHER" id="PTHR43221:SF1">
    <property type="entry name" value="PROTEASE HTPX"/>
    <property type="match status" value="1"/>
</dbReference>
<feature type="binding site" evidence="12">
    <location>
        <position position="228"/>
    </location>
    <ligand>
        <name>Zn(2+)</name>
        <dbReference type="ChEBI" id="CHEBI:29105"/>
        <note>catalytic</note>
    </ligand>
</feature>
<comment type="caution">
    <text evidence="14">The sequence shown here is derived from an EMBL/GenBank/DDBJ whole genome shotgun (WGS) entry which is preliminary data.</text>
</comment>
<keyword evidence="11 12" id="KW-0472">Membrane</keyword>
<keyword evidence="5 12" id="KW-0812">Transmembrane</keyword>
<dbReference type="EMBL" id="PSRQ01000030">
    <property type="protein sequence ID" value="PWU23572.1"/>
    <property type="molecule type" value="Genomic_DNA"/>
</dbReference>
<feature type="transmembrane region" description="Helical" evidence="12">
    <location>
        <begin position="42"/>
        <end position="60"/>
    </location>
</feature>
<comment type="similarity">
    <text evidence="2 12">Belongs to the peptidase M48B family.</text>
</comment>
<gene>
    <name evidence="12" type="primary">htpX</name>
    <name evidence="14" type="ORF">C5B42_02560</name>
</gene>
<evidence type="ECO:0000256" key="6">
    <source>
        <dbReference type="ARBA" id="ARBA00022723"/>
    </source>
</evidence>
<feature type="transmembrane region" description="Helical" evidence="12">
    <location>
        <begin position="199"/>
        <end position="219"/>
    </location>
</feature>
<evidence type="ECO:0000256" key="3">
    <source>
        <dbReference type="ARBA" id="ARBA00022475"/>
    </source>
</evidence>
<dbReference type="CDD" id="cd07340">
    <property type="entry name" value="M48B_Htpx_like"/>
    <property type="match status" value="1"/>
</dbReference>
<keyword evidence="3 12" id="KW-1003">Cell membrane</keyword>
<dbReference type="GO" id="GO:0005886">
    <property type="term" value="C:plasma membrane"/>
    <property type="evidence" value="ECO:0007669"/>
    <property type="project" value="UniProtKB-SubCell"/>
</dbReference>
<evidence type="ECO:0000259" key="13">
    <source>
        <dbReference type="Pfam" id="PF01435"/>
    </source>
</evidence>
<protein>
    <recommendedName>
        <fullName evidence="12">Protease HtpX homolog</fullName>
        <ecNumber evidence="12">3.4.24.-</ecNumber>
    </recommendedName>
</protein>
<dbReference type="GO" id="GO:0008270">
    <property type="term" value="F:zinc ion binding"/>
    <property type="evidence" value="ECO:0007669"/>
    <property type="project" value="UniProtKB-UniRule"/>
</dbReference>
<sequence length="311" mass="34910">MTFYQQIASNKRRSLFVMFGFIAFITLAVYFMVVGFGFDPSYIWIALIASGLMSFFSYYYSDKMVLSLSGAREANRQQDFMLYTVTENLCLAASIPMPKLYVIEDQAMNAFATGRDPQHAAVCATRGLLNKMDRTELEGVIAHELSHVRNYDTRLMSIVTILVGLVALIAHWFLRMSAWGGGGNRNGRDRRGNNGQLQMIFFALGVFFALFSPLIAQLIQLAVSRQREYLADASGVGLTKYPAGLARALQELEGDPNHLHTASNATAHLFIHSPFQTDQKTKTQRATNWFANLFSTHPPIEDRIKRLEALS</sequence>
<dbReference type="GO" id="GO:0004222">
    <property type="term" value="F:metalloendopeptidase activity"/>
    <property type="evidence" value="ECO:0007669"/>
    <property type="project" value="UniProtKB-UniRule"/>
</dbReference>
<dbReference type="Proteomes" id="UP000246104">
    <property type="component" value="Unassembled WGS sequence"/>
</dbReference>
<evidence type="ECO:0000256" key="2">
    <source>
        <dbReference type="ARBA" id="ARBA00009779"/>
    </source>
</evidence>
<keyword evidence="7 12" id="KW-0378">Hydrolase</keyword>
<keyword evidence="6 12" id="KW-0479">Metal-binding</keyword>
<dbReference type="Pfam" id="PF01435">
    <property type="entry name" value="Peptidase_M48"/>
    <property type="match status" value="1"/>
</dbReference>
<dbReference type="GO" id="GO:0006508">
    <property type="term" value="P:proteolysis"/>
    <property type="evidence" value="ECO:0007669"/>
    <property type="project" value="UniProtKB-KW"/>
</dbReference>
<keyword evidence="10 12" id="KW-0482">Metalloprotease</keyword>
<comment type="cofactor">
    <cofactor evidence="12">
        <name>Zn(2+)</name>
        <dbReference type="ChEBI" id="CHEBI:29105"/>
    </cofactor>
    <text evidence="12">Binds 1 zinc ion per subunit.</text>
</comment>
<evidence type="ECO:0000256" key="10">
    <source>
        <dbReference type="ARBA" id="ARBA00023049"/>
    </source>
</evidence>
<comment type="subcellular location">
    <subcellularLocation>
        <location evidence="1 12">Cell membrane</location>
        <topology evidence="1 12">Multi-pass membrane protein</topology>
    </subcellularLocation>
</comment>
<name>A0A317JP54_9BACT</name>
<evidence type="ECO:0000256" key="9">
    <source>
        <dbReference type="ARBA" id="ARBA00022989"/>
    </source>
</evidence>
<dbReference type="Gene3D" id="3.30.2010.10">
    <property type="entry name" value="Metalloproteases ('zincins'), catalytic domain"/>
    <property type="match status" value="1"/>
</dbReference>
<evidence type="ECO:0000256" key="1">
    <source>
        <dbReference type="ARBA" id="ARBA00004651"/>
    </source>
</evidence>
<keyword evidence="4 12" id="KW-0645">Protease</keyword>
<accession>A0A317JP54</accession>
<evidence type="ECO:0000313" key="14">
    <source>
        <dbReference type="EMBL" id="PWU23572.1"/>
    </source>
</evidence>
<feature type="binding site" evidence="12">
    <location>
        <position position="143"/>
    </location>
    <ligand>
        <name>Zn(2+)</name>
        <dbReference type="ChEBI" id="CHEBI:29105"/>
        <note>catalytic</note>
    </ligand>
</feature>
<feature type="domain" description="Peptidase M48" evidence="13">
    <location>
        <begin position="82"/>
        <end position="309"/>
    </location>
</feature>
<proteinExistence type="inferred from homology"/>
<dbReference type="PANTHER" id="PTHR43221">
    <property type="entry name" value="PROTEASE HTPX"/>
    <property type="match status" value="1"/>
</dbReference>
<dbReference type="InterPro" id="IPR050083">
    <property type="entry name" value="HtpX_protease"/>
</dbReference>
<evidence type="ECO:0000256" key="8">
    <source>
        <dbReference type="ARBA" id="ARBA00022833"/>
    </source>
</evidence>
<feature type="active site" evidence="12">
    <location>
        <position position="144"/>
    </location>
</feature>
<dbReference type="EC" id="3.4.24.-" evidence="12"/>
<evidence type="ECO:0000313" key="15">
    <source>
        <dbReference type="Proteomes" id="UP000246104"/>
    </source>
</evidence>
<evidence type="ECO:0000256" key="7">
    <source>
        <dbReference type="ARBA" id="ARBA00022801"/>
    </source>
</evidence>
<dbReference type="InterPro" id="IPR001915">
    <property type="entry name" value="Peptidase_M48"/>
</dbReference>
<feature type="transmembrane region" description="Helical" evidence="12">
    <location>
        <begin position="155"/>
        <end position="174"/>
    </location>
</feature>
<evidence type="ECO:0000256" key="11">
    <source>
        <dbReference type="ARBA" id="ARBA00023136"/>
    </source>
</evidence>
<evidence type="ECO:0000256" key="5">
    <source>
        <dbReference type="ARBA" id="ARBA00022692"/>
    </source>
</evidence>
<dbReference type="InterPro" id="IPR022919">
    <property type="entry name" value="Pept_M48_protease_HtpX"/>
</dbReference>
<evidence type="ECO:0000256" key="4">
    <source>
        <dbReference type="ARBA" id="ARBA00022670"/>
    </source>
</evidence>
<feature type="transmembrane region" description="Helical" evidence="12">
    <location>
        <begin position="15"/>
        <end position="36"/>
    </location>
</feature>
<reference evidence="14 15" key="1">
    <citation type="submission" date="2018-02" db="EMBL/GenBank/DDBJ databases">
        <title>Genomic Reconstructions from Amazon Rainforest and Pasture Soil Reveal Novel Insights into the Physiology of Candidate Phyla in Tropical Sites.</title>
        <authorList>
            <person name="Kroeger M.E."/>
            <person name="Delmont T."/>
            <person name="Eren A.M."/>
            <person name="Guo J."/>
            <person name="Meyer K.M."/>
            <person name="Khan K."/>
            <person name="Rodrigues J.L.M."/>
            <person name="Bohannan B.J.M."/>
            <person name="Tringe S."/>
            <person name="Borges C.D."/>
            <person name="Tiedje J."/>
            <person name="Tsai S.M."/>
            <person name="Nusslein K."/>
        </authorList>
    </citation>
    <scope>NUCLEOTIDE SEQUENCE [LARGE SCALE GENOMIC DNA]</scope>
    <source>
        <strain evidence="14">Amazon FNV 2010 28 9</strain>
    </source>
</reference>
<feature type="binding site" evidence="12">
    <location>
        <position position="147"/>
    </location>
    <ligand>
        <name>Zn(2+)</name>
        <dbReference type="ChEBI" id="CHEBI:29105"/>
        <note>catalytic</note>
    </ligand>
</feature>
<dbReference type="HAMAP" id="MF_00188">
    <property type="entry name" value="Pept_M48_protease_HtpX"/>
    <property type="match status" value="1"/>
</dbReference>